<gene>
    <name evidence="4" type="ORF">KIH27_15680</name>
</gene>
<dbReference type="InterPro" id="IPR049945">
    <property type="entry name" value="AAA_22"/>
</dbReference>
<dbReference type="PROSITE" id="PS00622">
    <property type="entry name" value="HTH_LUXR_1"/>
    <property type="match status" value="1"/>
</dbReference>
<dbReference type="Gene3D" id="1.10.10.10">
    <property type="entry name" value="Winged helix-like DNA-binding domain superfamily/Winged helix DNA-binding domain"/>
    <property type="match status" value="1"/>
</dbReference>
<evidence type="ECO:0000256" key="1">
    <source>
        <dbReference type="ARBA" id="ARBA00022741"/>
    </source>
</evidence>
<dbReference type="InterPro" id="IPR000792">
    <property type="entry name" value="Tscrpt_reg_LuxR_C"/>
</dbReference>
<dbReference type="SUPFAM" id="SSF46894">
    <property type="entry name" value="C-terminal effector domain of the bipartite response regulators"/>
    <property type="match status" value="1"/>
</dbReference>
<feature type="domain" description="HTH luxR-type" evidence="3">
    <location>
        <begin position="778"/>
        <end position="843"/>
    </location>
</feature>
<dbReference type="EMBL" id="JAHCLR010000034">
    <property type="protein sequence ID" value="MBS9535030.1"/>
    <property type="molecule type" value="Genomic_DNA"/>
</dbReference>
<dbReference type="PANTHER" id="PTHR16305">
    <property type="entry name" value="TESTICULAR SOLUBLE ADENYLYL CYCLASE"/>
    <property type="match status" value="1"/>
</dbReference>
<dbReference type="Proteomes" id="UP001519535">
    <property type="component" value="Unassembled WGS sequence"/>
</dbReference>
<keyword evidence="5" id="KW-1185">Reference proteome</keyword>
<organism evidence="4 5">
    <name type="scientific">Mycolicibacter acidiphilus</name>
    <dbReference type="NCBI Taxonomy" id="2835306"/>
    <lineage>
        <taxon>Bacteria</taxon>
        <taxon>Bacillati</taxon>
        <taxon>Actinomycetota</taxon>
        <taxon>Actinomycetes</taxon>
        <taxon>Mycobacteriales</taxon>
        <taxon>Mycobacteriaceae</taxon>
        <taxon>Mycolicibacter</taxon>
    </lineage>
</organism>
<dbReference type="InterPro" id="IPR016032">
    <property type="entry name" value="Sig_transdc_resp-reg_C-effctor"/>
</dbReference>
<dbReference type="CDD" id="cd06170">
    <property type="entry name" value="LuxR_C_like"/>
    <property type="match status" value="1"/>
</dbReference>
<dbReference type="Gene3D" id="3.40.50.300">
    <property type="entry name" value="P-loop containing nucleotide triphosphate hydrolases"/>
    <property type="match status" value="1"/>
</dbReference>
<proteinExistence type="predicted"/>
<evidence type="ECO:0000256" key="2">
    <source>
        <dbReference type="ARBA" id="ARBA00022840"/>
    </source>
</evidence>
<dbReference type="SUPFAM" id="SSF52540">
    <property type="entry name" value="P-loop containing nucleoside triphosphate hydrolases"/>
    <property type="match status" value="1"/>
</dbReference>
<name>A0ABS5RL67_9MYCO</name>
<dbReference type="PANTHER" id="PTHR16305:SF35">
    <property type="entry name" value="TRANSCRIPTIONAL ACTIVATOR DOMAIN"/>
    <property type="match status" value="1"/>
</dbReference>
<reference evidence="4 5" key="1">
    <citation type="submission" date="2021-05" db="EMBL/GenBank/DDBJ databases">
        <title>Mycobacterium acidophilum sp. nov., an extremely acid-tolerant member of the genus Mycobacterium.</title>
        <authorList>
            <person name="Xia J."/>
        </authorList>
    </citation>
    <scope>NUCLEOTIDE SEQUENCE [LARGE SCALE GENOMIC DNA]</scope>
    <source>
        <strain evidence="4 5">M1</strain>
    </source>
</reference>
<protein>
    <submittedName>
        <fullName evidence="4">AAA family ATPase</fullName>
    </submittedName>
</protein>
<dbReference type="SMART" id="SM00421">
    <property type="entry name" value="HTH_LUXR"/>
    <property type="match status" value="1"/>
</dbReference>
<sequence length="854" mass="89671">MLGQSGVGKSTLARALAAAAETRGCAVRFALGTQTGRDVPLGAFSRVVGVDAGHAPAAMLAAAHQNLERERDLVVVIDDAQLLDPLSATLVYQIAAERTARLIVVVQSGEPVPDSITALLKERWLESVPVGPFTPEQTAQLARAVLAGAVEPSLVDQLQRRTGGNPLLLRGLLSPGRENGVLVQTESGWRLQGALHPDRELHDLLEVRVRSLSDEERDVIEIVAVAELLDWRILRGLCAVDAVERLERLGMIHLVADGSETVVGLNHPVIGEVAIELAGVVRTRRINGDLAEAHRRDDRRGDRGGGAPDVRTRIRTARFLMHSDLPLDLDLIIDAAEGAMTAAHIAAGEDLARFALDHGGGLRAAMILADALRWAGRSDAAEAVLSEFDPDGSDPLLTVRWACLRASILFESCGRVDEARRILADVRGRIDAPSALSLVTATEVSFDFFAGDAGTAAEAGLALCAADPHPLATVWAAAPAAWAAAFAGSFEDVARVARTGLDAAARGGSGPQLLIIGLAEAMARASAGDLADAEDVVERYAAVSAGIPEAEGIVAAVRGYVLLLRGTLGAACAALQESMAKLSVGFQPAGLVLAASWCAQAEAGRGDTAAGAAAVRCAERVHGPQTAAFAPELEIARARVAAAEGRTTAALQHAERAAQLARRAGMYAVESRAVHTAVRYGDRSQAARAGELARMLWTPLSDVMALHARGVASRDGGRLDGAADRFAEIGVMAMAADAAAQAAAEYARSGDRERELESAGRARRWAQQTGLASPATVATARPLPITAREREIAALAAAGLSNREIADRISVSVRTVDGHLYRIFGKLDVRSRDQLARLLSGHPDAQVFGISVRN</sequence>
<keyword evidence="1" id="KW-0547">Nucleotide-binding</keyword>
<evidence type="ECO:0000259" key="3">
    <source>
        <dbReference type="PROSITE" id="PS50043"/>
    </source>
</evidence>
<evidence type="ECO:0000313" key="5">
    <source>
        <dbReference type="Proteomes" id="UP001519535"/>
    </source>
</evidence>
<dbReference type="PRINTS" id="PR00038">
    <property type="entry name" value="HTHLUXR"/>
</dbReference>
<evidence type="ECO:0000313" key="4">
    <source>
        <dbReference type="EMBL" id="MBS9535030.1"/>
    </source>
</evidence>
<comment type="caution">
    <text evidence="4">The sequence shown here is derived from an EMBL/GenBank/DDBJ whole genome shotgun (WGS) entry which is preliminary data.</text>
</comment>
<dbReference type="InterPro" id="IPR036388">
    <property type="entry name" value="WH-like_DNA-bd_sf"/>
</dbReference>
<keyword evidence="2" id="KW-0067">ATP-binding</keyword>
<dbReference type="InterPro" id="IPR027417">
    <property type="entry name" value="P-loop_NTPase"/>
</dbReference>
<dbReference type="Pfam" id="PF13401">
    <property type="entry name" value="AAA_22"/>
    <property type="match status" value="1"/>
</dbReference>
<dbReference type="Pfam" id="PF00196">
    <property type="entry name" value="GerE"/>
    <property type="match status" value="1"/>
</dbReference>
<dbReference type="PROSITE" id="PS50043">
    <property type="entry name" value="HTH_LUXR_2"/>
    <property type="match status" value="1"/>
</dbReference>
<accession>A0ABS5RL67</accession>